<feature type="domain" description="Aldehyde dehydrogenase" evidence="9">
    <location>
        <begin position="34"/>
        <end position="354"/>
    </location>
</feature>
<name>A0ABD3LGU1_EUCGL</name>
<dbReference type="InterPro" id="IPR029510">
    <property type="entry name" value="Ald_DH_CS_GLU"/>
</dbReference>
<dbReference type="PROSITE" id="PS00070">
    <property type="entry name" value="ALDEHYDE_DEHYDR_CYS"/>
    <property type="match status" value="1"/>
</dbReference>
<dbReference type="Proteomes" id="UP001634007">
    <property type="component" value="Unassembled WGS sequence"/>
</dbReference>
<accession>A0ABD3LGU1</accession>
<gene>
    <name evidence="10" type="ORF">ACJRO7_016321</name>
</gene>
<evidence type="ECO:0000256" key="3">
    <source>
        <dbReference type="ARBA" id="ARBA00023027"/>
    </source>
</evidence>
<dbReference type="FunFam" id="3.40.605.10:FF:000011">
    <property type="entry name" value="ALD5p Mitochondrial aldehyde dehydrogenase"/>
    <property type="match status" value="1"/>
</dbReference>
<comment type="caution">
    <text evidence="10">The sequence shown here is derived from an EMBL/GenBank/DDBJ whole genome shotgun (WGS) entry which is preliminary data.</text>
</comment>
<feature type="active site" evidence="6">
    <location>
        <position position="272"/>
    </location>
</feature>
<proteinExistence type="inferred from homology"/>
<dbReference type="EC" id="1.2.1.3" evidence="4"/>
<evidence type="ECO:0000256" key="4">
    <source>
        <dbReference type="ARBA" id="ARBA00024226"/>
    </source>
</evidence>
<dbReference type="SUPFAM" id="SSF53720">
    <property type="entry name" value="ALDH-like"/>
    <property type="match status" value="1"/>
</dbReference>
<evidence type="ECO:0000313" key="11">
    <source>
        <dbReference type="Proteomes" id="UP001634007"/>
    </source>
</evidence>
<evidence type="ECO:0000259" key="9">
    <source>
        <dbReference type="Pfam" id="PF00171"/>
    </source>
</evidence>
<comment type="catalytic activity">
    <reaction evidence="5">
        <text>an aldehyde + NAD(+) + H2O = a carboxylate + NADH + 2 H(+)</text>
        <dbReference type="Rhea" id="RHEA:16185"/>
        <dbReference type="ChEBI" id="CHEBI:15377"/>
        <dbReference type="ChEBI" id="CHEBI:15378"/>
        <dbReference type="ChEBI" id="CHEBI:17478"/>
        <dbReference type="ChEBI" id="CHEBI:29067"/>
        <dbReference type="ChEBI" id="CHEBI:57540"/>
        <dbReference type="ChEBI" id="CHEBI:57945"/>
        <dbReference type="EC" id="1.2.1.3"/>
    </reaction>
</comment>
<evidence type="ECO:0000313" key="10">
    <source>
        <dbReference type="EMBL" id="KAL3747510.1"/>
    </source>
</evidence>
<dbReference type="GO" id="GO:0004029">
    <property type="term" value="F:aldehyde dehydrogenase (NAD+) activity"/>
    <property type="evidence" value="ECO:0007669"/>
    <property type="project" value="UniProtKB-EC"/>
</dbReference>
<dbReference type="InterPro" id="IPR016163">
    <property type="entry name" value="Ald_DH_C"/>
</dbReference>
<organism evidence="10 11">
    <name type="scientific">Eucalyptus globulus</name>
    <name type="common">Tasmanian blue gum</name>
    <dbReference type="NCBI Taxonomy" id="34317"/>
    <lineage>
        <taxon>Eukaryota</taxon>
        <taxon>Viridiplantae</taxon>
        <taxon>Streptophyta</taxon>
        <taxon>Embryophyta</taxon>
        <taxon>Tracheophyta</taxon>
        <taxon>Spermatophyta</taxon>
        <taxon>Magnoliopsida</taxon>
        <taxon>eudicotyledons</taxon>
        <taxon>Gunneridae</taxon>
        <taxon>Pentapetalae</taxon>
        <taxon>rosids</taxon>
        <taxon>malvids</taxon>
        <taxon>Myrtales</taxon>
        <taxon>Myrtaceae</taxon>
        <taxon>Myrtoideae</taxon>
        <taxon>Eucalypteae</taxon>
        <taxon>Eucalyptus</taxon>
    </lineage>
</organism>
<evidence type="ECO:0000256" key="5">
    <source>
        <dbReference type="ARBA" id="ARBA00049194"/>
    </source>
</evidence>
<evidence type="ECO:0000256" key="1">
    <source>
        <dbReference type="ARBA" id="ARBA00009986"/>
    </source>
</evidence>
<keyword evidence="11" id="KW-1185">Reference proteome</keyword>
<dbReference type="EMBL" id="JBJKBG010000003">
    <property type="protein sequence ID" value="KAL3747510.1"/>
    <property type="molecule type" value="Genomic_DNA"/>
</dbReference>
<dbReference type="InterPro" id="IPR016162">
    <property type="entry name" value="Ald_DH_N"/>
</dbReference>
<comment type="similarity">
    <text evidence="1 7">Belongs to the aldehyde dehydrogenase family.</text>
</comment>
<keyword evidence="3" id="KW-0520">NAD</keyword>
<evidence type="ECO:0000256" key="7">
    <source>
        <dbReference type="RuleBase" id="RU003345"/>
    </source>
</evidence>
<feature type="region of interest" description="Disordered" evidence="8">
    <location>
        <begin position="338"/>
        <end position="368"/>
    </location>
</feature>
<dbReference type="PANTHER" id="PTHR11699">
    <property type="entry name" value="ALDEHYDE DEHYDROGENASE-RELATED"/>
    <property type="match status" value="1"/>
</dbReference>
<dbReference type="Gene3D" id="3.40.605.10">
    <property type="entry name" value="Aldehyde Dehydrogenase, Chain A, domain 1"/>
    <property type="match status" value="1"/>
</dbReference>
<dbReference type="Gene3D" id="3.40.309.10">
    <property type="entry name" value="Aldehyde Dehydrogenase, Chain A, domain 2"/>
    <property type="match status" value="1"/>
</dbReference>
<evidence type="ECO:0000256" key="8">
    <source>
        <dbReference type="SAM" id="MobiDB-lite"/>
    </source>
</evidence>
<reference evidence="10 11" key="1">
    <citation type="submission" date="2024-11" db="EMBL/GenBank/DDBJ databases">
        <title>Chromosome-level genome assembly of Eucalyptus globulus Labill. provides insights into its genome evolution.</title>
        <authorList>
            <person name="Li X."/>
        </authorList>
    </citation>
    <scope>NUCLEOTIDE SEQUENCE [LARGE SCALE GENOMIC DNA]</scope>
    <source>
        <strain evidence="10">CL2024</strain>
        <tissue evidence="10">Fresh tender leaves</tissue>
    </source>
</reference>
<keyword evidence="2 7" id="KW-0560">Oxidoreductase</keyword>
<dbReference type="InterPro" id="IPR015590">
    <property type="entry name" value="Aldehyde_DH_dom"/>
</dbReference>
<feature type="compositionally biased region" description="Basic and acidic residues" evidence="8">
    <location>
        <begin position="352"/>
        <end position="368"/>
    </location>
</feature>
<dbReference type="InterPro" id="IPR016161">
    <property type="entry name" value="Ald_DH/histidinol_DH"/>
</dbReference>
<dbReference type="InterPro" id="IPR016160">
    <property type="entry name" value="Ald_DH_CS_CYS"/>
</dbReference>
<sequence length="368" mass="40013">MTENQSDVNGSPKTYDEHVPEIKFTKLFINGEFVDSVKGRTFETIDPRNGKVTARVAEGDKEDVDLAVKAARQAFDHGPWPRMPGYQRGRIMSKFADLIEENIDELAALDTIDAGKLFSMGKAVDIPHAATCLRYYAGAADKIHGEVLKMSRELHGYTLLEPVGVVGHIIPWNFPTTMFFMKVAPAMAAGCTMVVKPAEQTPLSALFYAHLAKKAGVPDGVINVVTGFGSTAGAAITSHMDVDMVCFTGSTEVGRIVMQAAATSNLKQVSLELGGKSPVMIFDDADLDTATDLALMGIVHNKGEVCVAGSRVYVQEGIYEEFEKKLFTKAKAWPVGDPFDPKVQQGPQVKSDTCRKQEPPRFCDKAYG</sequence>
<dbReference type="PROSITE" id="PS00687">
    <property type="entry name" value="ALDEHYDE_DEHYDR_GLU"/>
    <property type="match status" value="1"/>
</dbReference>
<evidence type="ECO:0000256" key="2">
    <source>
        <dbReference type="ARBA" id="ARBA00023002"/>
    </source>
</evidence>
<dbReference type="AlphaFoldDB" id="A0ABD3LGU1"/>
<evidence type="ECO:0000256" key="6">
    <source>
        <dbReference type="PROSITE-ProRule" id="PRU10007"/>
    </source>
</evidence>
<dbReference type="Pfam" id="PF00171">
    <property type="entry name" value="Aldedh"/>
    <property type="match status" value="1"/>
</dbReference>
<protein>
    <recommendedName>
        <fullName evidence="4">aldehyde dehydrogenase (NAD(+))</fullName>
        <ecNumber evidence="4">1.2.1.3</ecNumber>
    </recommendedName>
</protein>